<dbReference type="EMBL" id="BGZK01000987">
    <property type="protein sequence ID" value="GBP67578.1"/>
    <property type="molecule type" value="Genomic_DNA"/>
</dbReference>
<proteinExistence type="predicted"/>
<name>A0A4C1XVI3_EUMVA</name>
<feature type="region of interest" description="Disordered" evidence="1">
    <location>
        <begin position="34"/>
        <end position="60"/>
    </location>
</feature>
<feature type="compositionally biased region" description="Low complexity" evidence="1">
    <location>
        <begin position="90"/>
        <end position="100"/>
    </location>
</feature>
<feature type="compositionally biased region" description="Basic residues" evidence="1">
    <location>
        <begin position="101"/>
        <end position="114"/>
    </location>
</feature>
<organism evidence="2 3">
    <name type="scientific">Eumeta variegata</name>
    <name type="common">Bagworm moth</name>
    <name type="synonym">Eumeta japonica</name>
    <dbReference type="NCBI Taxonomy" id="151549"/>
    <lineage>
        <taxon>Eukaryota</taxon>
        <taxon>Metazoa</taxon>
        <taxon>Ecdysozoa</taxon>
        <taxon>Arthropoda</taxon>
        <taxon>Hexapoda</taxon>
        <taxon>Insecta</taxon>
        <taxon>Pterygota</taxon>
        <taxon>Neoptera</taxon>
        <taxon>Endopterygota</taxon>
        <taxon>Lepidoptera</taxon>
        <taxon>Glossata</taxon>
        <taxon>Ditrysia</taxon>
        <taxon>Tineoidea</taxon>
        <taxon>Psychidae</taxon>
        <taxon>Oiketicinae</taxon>
        <taxon>Eumeta</taxon>
    </lineage>
</organism>
<evidence type="ECO:0000256" key="1">
    <source>
        <dbReference type="SAM" id="MobiDB-lite"/>
    </source>
</evidence>
<feature type="region of interest" description="Disordered" evidence="1">
    <location>
        <begin position="90"/>
        <end position="114"/>
    </location>
</feature>
<evidence type="ECO:0000313" key="2">
    <source>
        <dbReference type="EMBL" id="GBP67578.1"/>
    </source>
</evidence>
<dbReference type="AlphaFoldDB" id="A0A4C1XVI3"/>
<gene>
    <name evidence="2" type="ORF">EVAR_98632_1</name>
</gene>
<reference evidence="2 3" key="1">
    <citation type="journal article" date="2019" name="Commun. Biol.">
        <title>The bagworm genome reveals a unique fibroin gene that provides high tensile strength.</title>
        <authorList>
            <person name="Kono N."/>
            <person name="Nakamura H."/>
            <person name="Ohtoshi R."/>
            <person name="Tomita M."/>
            <person name="Numata K."/>
            <person name="Arakawa K."/>
        </authorList>
    </citation>
    <scope>NUCLEOTIDE SEQUENCE [LARGE SCALE GENOMIC DNA]</scope>
</reference>
<keyword evidence="3" id="KW-1185">Reference proteome</keyword>
<dbReference type="Proteomes" id="UP000299102">
    <property type="component" value="Unassembled WGS sequence"/>
</dbReference>
<protein>
    <submittedName>
        <fullName evidence="2">Uncharacterized protein</fullName>
    </submittedName>
</protein>
<accession>A0A4C1XVI3</accession>
<evidence type="ECO:0000313" key="3">
    <source>
        <dbReference type="Proteomes" id="UP000299102"/>
    </source>
</evidence>
<comment type="caution">
    <text evidence="2">The sequence shown here is derived from an EMBL/GenBank/DDBJ whole genome shotgun (WGS) entry which is preliminary data.</text>
</comment>
<sequence length="114" mass="12109">MLLLTAVTIKLAKQKPRENTLTVKLVGTRRRERPLAAAAALPPGDAGRGHGTQGATKKREKYYAVAGREADGKPGGDVAAALAARRAGALSDARGAAARTRCGRQPRRRLNYNH</sequence>
<feature type="compositionally biased region" description="Low complexity" evidence="1">
    <location>
        <begin position="35"/>
        <end position="45"/>
    </location>
</feature>